<proteinExistence type="predicted"/>
<evidence type="ECO:0000313" key="3">
    <source>
        <dbReference type="Proteomes" id="UP000492820"/>
    </source>
</evidence>
<reference evidence="2" key="2">
    <citation type="submission" date="2014-06" db="EMBL/GenBank/DDBJ databases">
        <authorList>
            <person name="Aslett M."/>
        </authorList>
    </citation>
    <scope>NUCLEOTIDE SEQUENCE</scope>
</reference>
<dbReference type="EMBL" id="LK028580">
    <property type="protein sequence ID" value="CDS20063.1"/>
    <property type="molecule type" value="Genomic_DNA"/>
</dbReference>
<evidence type="ECO:0000313" key="4">
    <source>
        <dbReference type="WBParaSite" id="EgrG_000225700"/>
    </source>
</evidence>
<keyword evidence="1" id="KW-0472">Membrane</keyword>
<dbReference type="AlphaFoldDB" id="A0A068WJW0"/>
<dbReference type="OrthoDB" id="421154at2759"/>
<keyword evidence="1" id="KW-1133">Transmembrane helix</keyword>
<accession>A0A068WJW0</accession>
<sequence>MELLDLNEPVTCARVMWGDYCDVYFQKSREAYVAEGKAGFSNYDTQISYALDLLKTKDENALMTAESLLKIADDAKKRECLFLIALANTKMGAIECCDNLLAVNPQDHQSSDLKAEIKRRRRPGTLGLGAVGLAVGGVALGLIGAAAAYGIQKGKGQ</sequence>
<gene>
    <name evidence="2" type="ORF">EgrG_000225700</name>
</gene>
<dbReference type="InterPro" id="IPR028061">
    <property type="entry name" value="Fis1_TPR_C"/>
</dbReference>
<reference evidence="4" key="3">
    <citation type="submission" date="2020-10" db="UniProtKB">
        <authorList>
            <consortium name="WormBaseParasite"/>
        </authorList>
    </citation>
    <scope>IDENTIFICATION</scope>
</reference>
<dbReference type="Proteomes" id="UP000492820">
    <property type="component" value="Unassembled WGS sequence"/>
</dbReference>
<dbReference type="InterPro" id="IPR011990">
    <property type="entry name" value="TPR-like_helical_dom_sf"/>
</dbReference>
<dbReference type="SUPFAM" id="SSF48452">
    <property type="entry name" value="TPR-like"/>
    <property type="match status" value="1"/>
</dbReference>
<reference evidence="2 3" key="1">
    <citation type="journal article" date="2013" name="Nature">
        <title>The genomes of four tapeworm species reveal adaptations to parasitism.</title>
        <authorList>
            <person name="Tsai I.J."/>
            <person name="Zarowiecki M."/>
            <person name="Holroyd N."/>
            <person name="Garciarrubio A."/>
            <person name="Sanchez-Flores A."/>
            <person name="Brooks K.L."/>
            <person name="Tracey A."/>
            <person name="Bobes R.J."/>
            <person name="Fragoso G."/>
            <person name="Sciutto E."/>
            <person name="Aslett M."/>
            <person name="Beasley H."/>
            <person name="Bennett H.M."/>
            <person name="Cai J."/>
            <person name="Camicia F."/>
            <person name="Clark R."/>
            <person name="Cucher M."/>
            <person name="De Silva N."/>
            <person name="Day T.A."/>
            <person name="Deplazes P."/>
            <person name="Estrada K."/>
            <person name="Fernandez C."/>
            <person name="Holland P.W."/>
            <person name="Hou J."/>
            <person name="Hu S."/>
            <person name="Huckvale T."/>
            <person name="Hung S.S."/>
            <person name="Kamenetzky L."/>
            <person name="Keane J.A."/>
            <person name="Kiss F."/>
            <person name="Koziol U."/>
            <person name="Lambert O."/>
            <person name="Liu K."/>
            <person name="Luo X."/>
            <person name="Luo Y."/>
            <person name="Macchiaroli N."/>
            <person name="Nichol S."/>
            <person name="Paps J."/>
            <person name="Parkinson J."/>
            <person name="Pouchkina-Stantcheva N."/>
            <person name="Riddiford N."/>
            <person name="Rosenzvit M."/>
            <person name="Salinas G."/>
            <person name="Wasmuth J.D."/>
            <person name="Zamanian M."/>
            <person name="Zheng Y."/>
            <person name="Cai X."/>
            <person name="Soberon X."/>
            <person name="Olson P.D."/>
            <person name="Laclette J.P."/>
            <person name="Brehm K."/>
            <person name="Berriman M."/>
            <person name="Garciarrubio A."/>
            <person name="Bobes R.J."/>
            <person name="Fragoso G."/>
            <person name="Sanchez-Flores A."/>
            <person name="Estrada K."/>
            <person name="Cevallos M.A."/>
            <person name="Morett E."/>
            <person name="Gonzalez V."/>
            <person name="Portillo T."/>
            <person name="Ochoa-Leyva A."/>
            <person name="Jose M.V."/>
            <person name="Sciutto E."/>
            <person name="Landa A."/>
            <person name="Jimenez L."/>
            <person name="Valdes V."/>
            <person name="Carrero J.C."/>
            <person name="Larralde C."/>
            <person name="Morales-Montor J."/>
            <person name="Limon-Lason J."/>
            <person name="Soberon X."/>
            <person name="Laclette J.P."/>
        </authorList>
    </citation>
    <scope>NUCLEOTIDE SEQUENCE [LARGE SCALE GENOMIC DNA]</scope>
</reference>
<keyword evidence="1" id="KW-0812">Transmembrane</keyword>
<dbReference type="Pfam" id="PF14853">
    <property type="entry name" value="Fis1_TPR_C"/>
    <property type="match status" value="1"/>
</dbReference>
<evidence type="ECO:0000313" key="2">
    <source>
        <dbReference type="EMBL" id="CDS20063.1"/>
    </source>
</evidence>
<dbReference type="WBParaSite" id="EgrG_000225700">
    <property type="protein sequence ID" value="EgrG_000225700"/>
    <property type="gene ID" value="EgrG_000225700"/>
</dbReference>
<dbReference type="Gene3D" id="1.25.40.10">
    <property type="entry name" value="Tetratricopeptide repeat domain"/>
    <property type="match status" value="1"/>
</dbReference>
<protein>
    <submittedName>
        <fullName evidence="2 4">Mitochondrial fission 1 protein</fullName>
    </submittedName>
</protein>
<name>A0A068WJW0_ECHGR</name>
<evidence type="ECO:0000256" key="1">
    <source>
        <dbReference type="SAM" id="Phobius"/>
    </source>
</evidence>
<organism evidence="2">
    <name type="scientific">Echinococcus granulosus</name>
    <name type="common">Hydatid tapeworm</name>
    <dbReference type="NCBI Taxonomy" id="6210"/>
    <lineage>
        <taxon>Eukaryota</taxon>
        <taxon>Metazoa</taxon>
        <taxon>Spiralia</taxon>
        <taxon>Lophotrochozoa</taxon>
        <taxon>Platyhelminthes</taxon>
        <taxon>Cestoda</taxon>
        <taxon>Eucestoda</taxon>
        <taxon>Cyclophyllidea</taxon>
        <taxon>Taeniidae</taxon>
        <taxon>Echinococcus</taxon>
        <taxon>Echinococcus granulosus group</taxon>
    </lineage>
</organism>
<feature type="transmembrane region" description="Helical" evidence="1">
    <location>
        <begin position="126"/>
        <end position="151"/>
    </location>
</feature>